<feature type="signal peptide" evidence="1">
    <location>
        <begin position="1"/>
        <end position="22"/>
    </location>
</feature>
<organism evidence="2 3">
    <name type="scientific">Pedobacter steynii</name>
    <dbReference type="NCBI Taxonomy" id="430522"/>
    <lineage>
        <taxon>Bacteria</taxon>
        <taxon>Pseudomonadati</taxon>
        <taxon>Bacteroidota</taxon>
        <taxon>Sphingobacteriia</taxon>
        <taxon>Sphingobacteriales</taxon>
        <taxon>Sphingobacteriaceae</taxon>
        <taxon>Pedobacter</taxon>
    </lineage>
</organism>
<protein>
    <recommendedName>
        <fullName evidence="4">PKD domain-containing protein</fullName>
    </recommendedName>
</protein>
<evidence type="ECO:0000313" key="3">
    <source>
        <dbReference type="Proteomes" id="UP000183200"/>
    </source>
</evidence>
<evidence type="ECO:0008006" key="4">
    <source>
        <dbReference type="Google" id="ProtNLM"/>
    </source>
</evidence>
<dbReference type="RefSeq" id="WP_074612078.1">
    <property type="nucleotide sequence ID" value="NZ_FNGY01000012.1"/>
</dbReference>
<dbReference type="EMBL" id="FNGY01000012">
    <property type="protein sequence ID" value="SDO15638.1"/>
    <property type="molecule type" value="Genomic_DNA"/>
</dbReference>
<keyword evidence="1" id="KW-0732">Signal</keyword>
<gene>
    <name evidence="2" type="ORF">SAMN05421820_11270</name>
</gene>
<evidence type="ECO:0000256" key="1">
    <source>
        <dbReference type="SAM" id="SignalP"/>
    </source>
</evidence>
<dbReference type="Proteomes" id="UP000183200">
    <property type="component" value="Unassembled WGS sequence"/>
</dbReference>
<proteinExistence type="predicted"/>
<evidence type="ECO:0000313" key="2">
    <source>
        <dbReference type="EMBL" id="SDO15638.1"/>
    </source>
</evidence>
<feature type="chain" id="PRO_5010194159" description="PKD domain-containing protein" evidence="1">
    <location>
        <begin position="23"/>
        <end position="260"/>
    </location>
</feature>
<reference evidence="3" key="1">
    <citation type="submission" date="2016-10" db="EMBL/GenBank/DDBJ databases">
        <authorList>
            <person name="Varghese N."/>
            <person name="Submissions S."/>
        </authorList>
    </citation>
    <scope>NUCLEOTIDE SEQUENCE [LARGE SCALE GENOMIC DNA]</scope>
    <source>
        <strain evidence="3">DSM 19110</strain>
    </source>
</reference>
<dbReference type="OrthoDB" id="660490at2"/>
<name>A0A1H0H923_9SPHI</name>
<sequence>MKRIYKLSLVAFFCLIGITAQAQKAQIKYTVTPGVFTPEDEVILEIDLAGSSLAGKEPYIWAFGPGDAITNTSWTSSPDIAKFTKVADDKWKYIFVGTSFYNKGASDIIGKPFSFLVKTKDGGIQSEDYTPTKFSPILFVPTLFRNFPVRTSQYDALSLYLDQRYTASPNNQRFSPTSINIRMLDPAGQLVGQEKKGLPVVKQKDGSFGYTFLPEILFGIPEGQKVNKAVYSFSGTVKDVNGLTVPYTTEEAEVVFLDLK</sequence>
<keyword evidence="3" id="KW-1185">Reference proteome</keyword>
<dbReference type="AlphaFoldDB" id="A0A1H0H923"/>
<accession>A0A1H0H923</accession>